<feature type="signal peptide" evidence="1">
    <location>
        <begin position="1"/>
        <end position="17"/>
    </location>
</feature>
<dbReference type="OrthoDB" id="408614at2759"/>
<evidence type="ECO:0000313" key="3">
    <source>
        <dbReference type="Proteomes" id="UP000186817"/>
    </source>
</evidence>
<dbReference type="EMBL" id="LSRX01000523">
    <property type="protein sequence ID" value="OLP94910.1"/>
    <property type="molecule type" value="Genomic_DNA"/>
</dbReference>
<sequence length="992" mass="109662">MLCFHFLVCTWVRLAWSGRLQGRMREQSMMGGGDEPKFACKRGMHLQLDKSLSDHHVVNPYAEDTEEHHFVLPHGVDHLETHRGPCSELVYGPPLFDADIRKRYWDPEEITPLDYLDGFIEVRCIRKGSSASLQVIQYSCREYLPFSVMWANDPTLPGQLGPPGAQFEYAEFHCGDPFVQHGPDLLQNGVQELAMPRAHTLMAALGACEDEKRCAAVAVHPDGSAFRMLDKFACSLVPEATSTQFDVGDEVQLSLIVQSTPLDGKADVTDTSKTQIGVVLESWSLESPESHVLVQFQHGPVRILPEHLQHKRLSWTVVRKIRARQVACNDLQAETSCDVHSISDAEVLQRGSSLTAADCQQMCSSRMQNSTLLNGCCILTSELCALTRGEHFKGSTDSPDQLEESAASCRQLPCSLDPSCSFGAGDFGVHSDAKAEDEGAKTTVYFDFAHPLSMPFYFDVENLQIFHFTSQDKSARKARRAGRLVHPIGSTTVIPSNASRVNLGLEVNRMTDFQVAHHQLQLVCDAFGQKLGRKLTPPNLQEAAGSGECDEPHEAFESCLIRVGCGMLGDHQPFAPPWFAQLPFDILAWQAPAAFCCGRPYTIDQREDSWMKTLLDSAGIQAVSISKVEDSKAHQGMQASLETGSAALKKLLSRHIADEEMLNWLGQLVRTALHEFKKILTDLKETIDSEGPELEISSDGTSFFQVQEFGDQQTPSGRRGTEVARWCSERGAFLQIDPKSNSTGLQKTWNLVAAIPGAIFNYGLRPLWNFLARPLLKWGLSLMKWVLEHPRAALFISKFALAVRNRMCEKASWYVYGKPTESSVGAFTKMSSAFSEFRNYTAQMFTPATMLTMLQDVVGSSTFVNTVADIGKASYALILAWTGFASGGAAMALLSSFSALLAEASVEAGRRALELVVYQEIAKEIPSNLFDMLANKCLHKREKTRVTWTASKDEILATGTKAVEEVTKSFVEAGQGLANEVSRWTSFLKRSG</sequence>
<dbReference type="AlphaFoldDB" id="A0A1Q9DIF0"/>
<evidence type="ECO:0000256" key="1">
    <source>
        <dbReference type="SAM" id="SignalP"/>
    </source>
</evidence>
<comment type="caution">
    <text evidence="2">The sequence shown here is derived from an EMBL/GenBank/DDBJ whole genome shotgun (WGS) entry which is preliminary data.</text>
</comment>
<keyword evidence="3" id="KW-1185">Reference proteome</keyword>
<accession>A0A1Q9DIF0</accession>
<dbReference type="Proteomes" id="UP000186817">
    <property type="component" value="Unassembled WGS sequence"/>
</dbReference>
<keyword evidence="1" id="KW-0732">Signal</keyword>
<evidence type="ECO:0008006" key="4">
    <source>
        <dbReference type="Google" id="ProtNLM"/>
    </source>
</evidence>
<gene>
    <name evidence="2" type="ORF">AK812_SmicGene23038</name>
</gene>
<feature type="chain" id="PRO_5012073526" description="ABC transmembrane type-1 domain-containing protein" evidence="1">
    <location>
        <begin position="18"/>
        <end position="992"/>
    </location>
</feature>
<organism evidence="2 3">
    <name type="scientific">Symbiodinium microadriaticum</name>
    <name type="common">Dinoflagellate</name>
    <name type="synonym">Zooxanthella microadriatica</name>
    <dbReference type="NCBI Taxonomy" id="2951"/>
    <lineage>
        <taxon>Eukaryota</taxon>
        <taxon>Sar</taxon>
        <taxon>Alveolata</taxon>
        <taxon>Dinophyceae</taxon>
        <taxon>Suessiales</taxon>
        <taxon>Symbiodiniaceae</taxon>
        <taxon>Symbiodinium</taxon>
    </lineage>
</organism>
<evidence type="ECO:0000313" key="2">
    <source>
        <dbReference type="EMBL" id="OLP94910.1"/>
    </source>
</evidence>
<protein>
    <recommendedName>
        <fullName evidence="4">ABC transmembrane type-1 domain-containing protein</fullName>
    </recommendedName>
</protein>
<name>A0A1Q9DIF0_SYMMI</name>
<proteinExistence type="predicted"/>
<reference evidence="2 3" key="1">
    <citation type="submission" date="2016-02" db="EMBL/GenBank/DDBJ databases">
        <title>Genome analysis of coral dinoflagellate symbionts highlights evolutionary adaptations to a symbiotic lifestyle.</title>
        <authorList>
            <person name="Aranda M."/>
            <person name="Li Y."/>
            <person name="Liew Y.J."/>
            <person name="Baumgarten S."/>
            <person name="Simakov O."/>
            <person name="Wilson M."/>
            <person name="Piel J."/>
            <person name="Ashoor H."/>
            <person name="Bougouffa S."/>
            <person name="Bajic V.B."/>
            <person name="Ryu T."/>
            <person name="Ravasi T."/>
            <person name="Bayer T."/>
            <person name="Micklem G."/>
            <person name="Kim H."/>
            <person name="Bhak J."/>
            <person name="Lajeunesse T.C."/>
            <person name="Voolstra C.R."/>
        </authorList>
    </citation>
    <scope>NUCLEOTIDE SEQUENCE [LARGE SCALE GENOMIC DNA]</scope>
    <source>
        <strain evidence="2 3">CCMP2467</strain>
    </source>
</reference>